<feature type="transmembrane region" description="Helical" evidence="13">
    <location>
        <begin position="287"/>
        <end position="309"/>
    </location>
</feature>
<feature type="transmembrane region" description="Helical" evidence="13">
    <location>
        <begin position="95"/>
        <end position="117"/>
    </location>
</feature>
<reference evidence="15" key="1">
    <citation type="journal article" date="2019" name="Int. J. Syst. Evol. Microbiol.">
        <title>The Global Catalogue of Microorganisms (GCM) 10K type strain sequencing project: providing services to taxonomists for standard genome sequencing and annotation.</title>
        <authorList>
            <consortium name="The Broad Institute Genomics Platform"/>
            <consortium name="The Broad Institute Genome Sequencing Center for Infectious Disease"/>
            <person name="Wu L."/>
            <person name="Ma J."/>
        </authorList>
    </citation>
    <scope>NUCLEOTIDE SEQUENCE [LARGE SCALE GENOMIC DNA]</scope>
    <source>
        <strain evidence="15">CECT 7184</strain>
    </source>
</reference>
<keyword evidence="5" id="KW-0813">Transport</keyword>
<feature type="transmembrane region" description="Helical" evidence="13">
    <location>
        <begin position="419"/>
        <end position="438"/>
    </location>
</feature>
<dbReference type="NCBIfam" id="TIGR00797">
    <property type="entry name" value="matE"/>
    <property type="match status" value="1"/>
</dbReference>
<comment type="subcellular location">
    <subcellularLocation>
        <location evidence="2">Cell membrane</location>
        <topology evidence="2">Multi-pass membrane protein</topology>
    </subcellularLocation>
</comment>
<keyword evidence="7" id="KW-1003">Cell membrane</keyword>
<feature type="transmembrane region" description="Helical" evidence="13">
    <location>
        <begin position="202"/>
        <end position="221"/>
    </location>
</feature>
<evidence type="ECO:0000256" key="10">
    <source>
        <dbReference type="ARBA" id="ARBA00023065"/>
    </source>
</evidence>
<feature type="transmembrane region" description="Helical" evidence="13">
    <location>
        <begin position="162"/>
        <end position="182"/>
    </location>
</feature>
<keyword evidence="10" id="KW-0406">Ion transport</keyword>
<keyword evidence="8 13" id="KW-0812">Transmembrane</keyword>
<feature type="transmembrane region" description="Helical" evidence="13">
    <location>
        <begin position="390"/>
        <end position="413"/>
    </location>
</feature>
<keyword evidence="11 13" id="KW-0472">Membrane</keyword>
<feature type="transmembrane region" description="Helical" evidence="13">
    <location>
        <begin position="321"/>
        <end position="340"/>
    </location>
</feature>
<accession>A0ABW0YNP7</accession>
<evidence type="ECO:0000313" key="14">
    <source>
        <dbReference type="EMBL" id="MFC5712947.1"/>
    </source>
</evidence>
<comment type="function">
    <text evidence="1">Multidrug efflux pump.</text>
</comment>
<feature type="transmembrane region" description="Helical" evidence="13">
    <location>
        <begin position="12"/>
        <end position="34"/>
    </location>
</feature>
<dbReference type="RefSeq" id="WP_385940291.1">
    <property type="nucleotide sequence ID" value="NZ_JBHSOZ010000003.1"/>
</dbReference>
<keyword evidence="6" id="KW-0050">Antiport</keyword>
<evidence type="ECO:0000256" key="12">
    <source>
        <dbReference type="ARBA" id="ARBA00031636"/>
    </source>
</evidence>
<dbReference type="InterPro" id="IPR002528">
    <property type="entry name" value="MATE_fam"/>
</dbReference>
<dbReference type="PANTHER" id="PTHR43298">
    <property type="entry name" value="MULTIDRUG RESISTANCE PROTEIN NORM-RELATED"/>
    <property type="match status" value="1"/>
</dbReference>
<dbReference type="PIRSF" id="PIRSF006603">
    <property type="entry name" value="DinF"/>
    <property type="match status" value="1"/>
</dbReference>
<evidence type="ECO:0000256" key="5">
    <source>
        <dbReference type="ARBA" id="ARBA00022448"/>
    </source>
</evidence>
<organism evidence="14 15">
    <name type="scientific">Thalassorhabdus alkalitolerans</name>
    <dbReference type="NCBI Taxonomy" id="2282697"/>
    <lineage>
        <taxon>Bacteria</taxon>
        <taxon>Bacillati</taxon>
        <taxon>Bacillota</taxon>
        <taxon>Bacilli</taxon>
        <taxon>Bacillales</taxon>
        <taxon>Bacillaceae</taxon>
        <taxon>Thalassorhabdus</taxon>
    </lineage>
</organism>
<feature type="transmembrane region" description="Helical" evidence="13">
    <location>
        <begin position="129"/>
        <end position="150"/>
    </location>
</feature>
<evidence type="ECO:0000256" key="1">
    <source>
        <dbReference type="ARBA" id="ARBA00003408"/>
    </source>
</evidence>
<dbReference type="PANTHER" id="PTHR43298:SF2">
    <property type="entry name" value="FMN_FAD EXPORTER YEEO-RELATED"/>
    <property type="match status" value="1"/>
</dbReference>
<protein>
    <recommendedName>
        <fullName evidence="4">Probable multidrug resistance protein NorM</fullName>
    </recommendedName>
    <alternativeName>
        <fullName evidence="12">Multidrug-efflux transporter</fullName>
    </alternativeName>
</protein>
<name>A0ABW0YNP7_9BACI</name>
<comment type="similarity">
    <text evidence="3">Belongs to the multi antimicrobial extrusion (MATE) (TC 2.A.66.1) family.</text>
</comment>
<evidence type="ECO:0000313" key="15">
    <source>
        <dbReference type="Proteomes" id="UP001596142"/>
    </source>
</evidence>
<evidence type="ECO:0000256" key="7">
    <source>
        <dbReference type="ARBA" id="ARBA00022475"/>
    </source>
</evidence>
<evidence type="ECO:0000256" key="3">
    <source>
        <dbReference type="ARBA" id="ARBA00010199"/>
    </source>
</evidence>
<keyword evidence="15" id="KW-1185">Reference proteome</keyword>
<evidence type="ECO:0000256" key="6">
    <source>
        <dbReference type="ARBA" id="ARBA00022449"/>
    </source>
</evidence>
<evidence type="ECO:0000256" key="4">
    <source>
        <dbReference type="ARBA" id="ARBA00020268"/>
    </source>
</evidence>
<evidence type="ECO:0000256" key="11">
    <source>
        <dbReference type="ARBA" id="ARBA00023136"/>
    </source>
</evidence>
<proteinExistence type="inferred from homology"/>
<feature type="transmembrane region" description="Helical" evidence="13">
    <location>
        <begin position="54"/>
        <end position="75"/>
    </location>
</feature>
<feature type="transmembrane region" description="Helical" evidence="13">
    <location>
        <begin position="352"/>
        <end position="370"/>
    </location>
</feature>
<comment type="caution">
    <text evidence="14">The sequence shown here is derived from an EMBL/GenBank/DDBJ whole genome shotgun (WGS) entry which is preliminary data.</text>
</comment>
<feature type="transmembrane region" description="Helical" evidence="13">
    <location>
        <begin position="242"/>
        <end position="267"/>
    </location>
</feature>
<evidence type="ECO:0000256" key="13">
    <source>
        <dbReference type="SAM" id="Phobius"/>
    </source>
</evidence>
<dbReference type="InterPro" id="IPR048279">
    <property type="entry name" value="MdtK-like"/>
</dbReference>
<dbReference type="EMBL" id="JBHSOZ010000003">
    <property type="protein sequence ID" value="MFC5712947.1"/>
    <property type="molecule type" value="Genomic_DNA"/>
</dbReference>
<dbReference type="Pfam" id="PF01554">
    <property type="entry name" value="MatE"/>
    <property type="match status" value="2"/>
</dbReference>
<sequence>MYHAKSRKDKMALFFTIFWPIMVTQVSFFAMNLVDTMMSGRVGTDDLAGVAMGSSLWMPIFTGINGVLLAVTPIVAQLIGKGDKKSITNSVNQGLYLSLTLAILVILCGVMFLHPIITLMNLAPAVEHITFHYLVGLSLGIIPLFAANVLRYFFDAQGYTRITMIITVLAVPFNVLLNYGFIFGGFGLPMLGGIGAGYATALTYWIIFILSIWMTFRMEVIRQYKLFVKWAVPSWKAWKEQLAIGIPIGLSIFFEASIFSVVTLLIGTMFSTVTIAAHQIAFSFTSLIFMIPLSISMALTIVVGFSVGGERWSAAREYGRLGVVGAIGILAIGSVFLFFLREPIAYLYTDDRPVVTLAAQFFIFAIFYQISDAAQSALQGVLRGYKDVKVPFITAFVSYWIIGIPSGYLLASYTPLGPFGFWIGITIGLTCAAAGFFIRLRVIQARAEHLPDGEQALP</sequence>
<evidence type="ECO:0000256" key="2">
    <source>
        <dbReference type="ARBA" id="ARBA00004651"/>
    </source>
</evidence>
<keyword evidence="9 13" id="KW-1133">Transmembrane helix</keyword>
<dbReference type="Proteomes" id="UP001596142">
    <property type="component" value="Unassembled WGS sequence"/>
</dbReference>
<dbReference type="CDD" id="cd13131">
    <property type="entry name" value="MATE_NorM_like"/>
    <property type="match status" value="1"/>
</dbReference>
<dbReference type="InterPro" id="IPR050222">
    <property type="entry name" value="MATE_MdtK"/>
</dbReference>
<evidence type="ECO:0000256" key="8">
    <source>
        <dbReference type="ARBA" id="ARBA00022692"/>
    </source>
</evidence>
<evidence type="ECO:0000256" key="9">
    <source>
        <dbReference type="ARBA" id="ARBA00022989"/>
    </source>
</evidence>
<gene>
    <name evidence="14" type="ORF">ACFPU1_09145</name>
</gene>